<dbReference type="InterPro" id="IPR059023">
    <property type="entry name" value="RNA_hel_CTD"/>
</dbReference>
<dbReference type="PROSITE" id="PS50030">
    <property type="entry name" value="UBA"/>
    <property type="match status" value="1"/>
</dbReference>
<feature type="region of interest" description="Disordered" evidence="8">
    <location>
        <begin position="47"/>
        <end position="71"/>
    </location>
</feature>
<evidence type="ECO:0000256" key="8">
    <source>
        <dbReference type="SAM" id="MobiDB-lite"/>
    </source>
</evidence>
<keyword evidence="2" id="KW-0547">Nucleotide-binding</keyword>
<dbReference type="PANTHER" id="PTHR18934">
    <property type="entry name" value="ATP-DEPENDENT RNA HELICASE"/>
    <property type="match status" value="1"/>
</dbReference>
<dbReference type="GO" id="GO:0003724">
    <property type="term" value="F:RNA helicase activity"/>
    <property type="evidence" value="ECO:0007669"/>
    <property type="project" value="UniProtKB-EC"/>
</dbReference>
<organism evidence="12">
    <name type="scientific">Mucochytrium quahogii</name>
    <dbReference type="NCBI Taxonomy" id="96639"/>
    <lineage>
        <taxon>Eukaryota</taxon>
        <taxon>Sar</taxon>
        <taxon>Stramenopiles</taxon>
        <taxon>Bigyra</taxon>
        <taxon>Labyrinthulomycetes</taxon>
        <taxon>Thraustochytrida</taxon>
        <taxon>Thraustochytriidae</taxon>
        <taxon>Mucochytrium</taxon>
    </lineage>
</organism>
<keyword evidence="3" id="KW-0378">Hydrolase</keyword>
<feature type="compositionally biased region" description="Basic and acidic residues" evidence="8">
    <location>
        <begin position="47"/>
        <end position="64"/>
    </location>
</feature>
<comment type="catalytic activity">
    <reaction evidence="6">
        <text>ATP + H2O = ADP + phosphate + H(+)</text>
        <dbReference type="Rhea" id="RHEA:13065"/>
        <dbReference type="ChEBI" id="CHEBI:15377"/>
        <dbReference type="ChEBI" id="CHEBI:15378"/>
        <dbReference type="ChEBI" id="CHEBI:30616"/>
        <dbReference type="ChEBI" id="CHEBI:43474"/>
        <dbReference type="ChEBI" id="CHEBI:456216"/>
        <dbReference type="EC" id="3.6.4.13"/>
    </reaction>
</comment>
<dbReference type="SMART" id="SM00490">
    <property type="entry name" value="HELICc"/>
    <property type="match status" value="1"/>
</dbReference>
<dbReference type="PANTHER" id="PTHR18934:SF145">
    <property type="entry name" value="ATP-DEPENDENT RNA HELICASE DHX57-RELATED"/>
    <property type="match status" value="1"/>
</dbReference>
<dbReference type="Pfam" id="PF21010">
    <property type="entry name" value="HA2_C"/>
    <property type="match status" value="1"/>
</dbReference>
<dbReference type="InterPro" id="IPR015940">
    <property type="entry name" value="UBA"/>
</dbReference>
<sequence length="1506" mass="168810">MGKRRKKGKASDLRGFNTGKVTSLNEKMGITGAKEDVATVKKTVASVEKKSEKAAAAKEPTEPRVEDEEEQSTVVVDKDYEVVFSNRALTKSKRVRKAACLQGNELGLSLPLEVEERATVLFRRLDLMDDDTAYLDHSEKSENVKLKVSQSWANVESVKMRAKLLRTLLDLEDLGVKTHAAEKAVERCGYDFDAALDWLVLHAPESDLPKGWCPVKAKVSDDAQDFKFIGGSVDPVSSRENDEVDVQPPKPPSPPKVKQKPPTKKEKAISELEKQKQKDMILQYYAMQQEEEEEAAMRGSVEVENQYAGLGPLEKYFAMDKSLLELIEKAKTCAKEDKRFIGAEIKQLKSEIEELRKTHAEVGEAASNKQVKEKIMKPVKEDVEEENDLDAGGFGALFIEDDSDAAVTSSTVSGICIELDKSNSSKSEPKALLEAHVKSKYPKGTAVKFSQIKPSESSARIQRWSVSFGDVIVCMDATEYSPTKAIAQNYVSLKALFEVASEMNYHLQLGPVARRMWLDWKGAAEKARKLELQLQKQAKTSIVESVIQRCFIKPDNSNKKDLRNDTVVLSDNKSRSESKHKRRVQNHDSDSNAQSKLETRRKLPKYQQFEQERASLPVLSIQEKLFALLSSNNVVVVSGTTGSGKTTQIPRMIFENETLNGRGSLCNIACTEPRRISAISVAERVSDELADPKPFGGTGTYVGYQIRGEKKSSGDCRIMYCTTGILLRLLQSDPYLHAFSHIVVDEVHERTVDSDFLLVILRRILRDRNNSSRDPLKVILMSATIDLDKLSSYFDNAPVLEAGGRTYPVTRFPLEDCVELTGYVCETDSEFCKRHLRYQRRDGPSYTAELSSKMGGGRVEYQKGDYSIDFAIETGLDANTFKESTLETIYRMDQARVNYDLIVELLVLIVFRGQDPTQKYPFCSSSSEHSKQRFARALQLLEDFEVEHRGDTRVPKGAILVFLPGLHNIQTLYDRLSHHRIFSNPGKFRVLRLHSSLSSSYSEQRQVFEIPGGEITKIVLSTNIAETGVTIPDVAFVVDSGRVKQTGFQPSRQMECLEETFVSRASLTQRAGRAGRVKPGLSFQLVSTPLQHSKMLEFQQPEIQRVALQSVCLQILSMEKIQGMNPWKFLSEALDPPVEKSVDSAMDNLVEAGALLLLDGPDPETEPLCEKTPQLTALGLHLASFPLDIKIGKMLVYGAIFKCLDPILTVAATIGQEDKLFVSPPNKGKQASEMQKKFKHPFSDLLTYHNVYRAWRLAVFKDPSADSRFCRSNFLSQRTLKEVRKTKGELLDMLKRMGFAGRSCTLDPFVKTKPSIAYPEDDEMNIHSGRDPLLCSILCAGLFPNVAMITPTKKGLDYVCKSRHSNREENVSLVDKSVNTGKIGPNKPLSTNLHLVGWLVYLSKMKMHKRVLLWDSTFIPHLALALFGGSYKISFPEHAIVVDRWIKFRVTPKTATVLKFLRGVLNNFLMEKFKSPQMSTCIAGVEDHILELIVDFLSTFDGETSV</sequence>
<keyword evidence="7" id="KW-0175">Coiled coil</keyword>
<proteinExistence type="predicted"/>
<feature type="domain" description="Helicase C-terminal" evidence="11">
    <location>
        <begin position="940"/>
        <end position="1119"/>
    </location>
</feature>
<feature type="region of interest" description="Disordered" evidence="8">
    <location>
        <begin position="230"/>
        <end position="270"/>
    </location>
</feature>
<dbReference type="InterPro" id="IPR014001">
    <property type="entry name" value="Helicase_ATP-bd"/>
</dbReference>
<dbReference type="SMART" id="SM00487">
    <property type="entry name" value="DEXDc"/>
    <property type="match status" value="1"/>
</dbReference>
<protein>
    <recommendedName>
        <fullName evidence="1">RNA helicase</fullName>
        <ecNumber evidence="1">3.6.4.13</ecNumber>
    </recommendedName>
</protein>
<dbReference type="EC" id="3.6.4.13" evidence="1"/>
<dbReference type="PROSITE" id="PS51192">
    <property type="entry name" value="HELICASE_ATP_BIND_1"/>
    <property type="match status" value="1"/>
</dbReference>
<dbReference type="InterPro" id="IPR027417">
    <property type="entry name" value="P-loop_NTPase"/>
</dbReference>
<dbReference type="Gene3D" id="3.40.50.300">
    <property type="entry name" value="P-loop containing nucleotide triphosphate hydrolases"/>
    <property type="match status" value="2"/>
</dbReference>
<dbReference type="FunFam" id="3.40.50.300:FF:000500">
    <property type="entry name" value="ATP-dependent RNA helicase DHX29"/>
    <property type="match status" value="1"/>
</dbReference>
<dbReference type="PROSITE" id="PS00690">
    <property type="entry name" value="DEAH_ATP_HELICASE"/>
    <property type="match status" value="1"/>
</dbReference>
<dbReference type="Gene3D" id="1.20.120.1080">
    <property type="match status" value="1"/>
</dbReference>
<dbReference type="InterPro" id="IPR002464">
    <property type="entry name" value="DNA/RNA_helicase_DEAH_CS"/>
</dbReference>
<accession>A0A7S2WA04</accession>
<dbReference type="CDD" id="cd18791">
    <property type="entry name" value="SF2_C_RHA"/>
    <property type="match status" value="1"/>
</dbReference>
<dbReference type="GO" id="GO:0016787">
    <property type="term" value="F:hydrolase activity"/>
    <property type="evidence" value="ECO:0007669"/>
    <property type="project" value="UniProtKB-KW"/>
</dbReference>
<dbReference type="Pfam" id="PF07717">
    <property type="entry name" value="OB_NTP_bind"/>
    <property type="match status" value="1"/>
</dbReference>
<evidence type="ECO:0000259" key="9">
    <source>
        <dbReference type="PROSITE" id="PS50030"/>
    </source>
</evidence>
<evidence type="ECO:0000256" key="5">
    <source>
        <dbReference type="ARBA" id="ARBA00022840"/>
    </source>
</evidence>
<feature type="domain" description="UBA" evidence="9">
    <location>
        <begin position="159"/>
        <end position="202"/>
    </location>
</feature>
<dbReference type="InterPro" id="IPR007502">
    <property type="entry name" value="Helicase-assoc_dom"/>
</dbReference>
<dbReference type="GO" id="GO:0003723">
    <property type="term" value="F:RNA binding"/>
    <property type="evidence" value="ECO:0007669"/>
    <property type="project" value="TreeGrafter"/>
</dbReference>
<dbReference type="Pfam" id="PF00271">
    <property type="entry name" value="Helicase_C"/>
    <property type="match status" value="1"/>
</dbReference>
<evidence type="ECO:0000256" key="2">
    <source>
        <dbReference type="ARBA" id="ARBA00022741"/>
    </source>
</evidence>
<gene>
    <name evidence="12" type="ORF">QSP1433_LOCUS5041</name>
</gene>
<evidence type="ECO:0000256" key="6">
    <source>
        <dbReference type="ARBA" id="ARBA00047984"/>
    </source>
</evidence>
<dbReference type="EMBL" id="HBHK01008147">
    <property type="protein sequence ID" value="CAD9675376.1"/>
    <property type="molecule type" value="Transcribed_RNA"/>
</dbReference>
<dbReference type="InterPro" id="IPR001650">
    <property type="entry name" value="Helicase_C-like"/>
</dbReference>
<feature type="coiled-coil region" evidence="7">
    <location>
        <begin position="338"/>
        <end position="365"/>
    </location>
</feature>
<evidence type="ECO:0000259" key="10">
    <source>
        <dbReference type="PROSITE" id="PS51192"/>
    </source>
</evidence>
<dbReference type="InterPro" id="IPR011709">
    <property type="entry name" value="DEAD-box_helicase_OB_fold"/>
</dbReference>
<dbReference type="SUPFAM" id="SSF52540">
    <property type="entry name" value="P-loop containing nucleoside triphosphate hydrolases"/>
    <property type="match status" value="1"/>
</dbReference>
<keyword evidence="5" id="KW-0067">ATP-binding</keyword>
<evidence type="ECO:0000256" key="3">
    <source>
        <dbReference type="ARBA" id="ARBA00022801"/>
    </source>
</evidence>
<evidence type="ECO:0000259" key="11">
    <source>
        <dbReference type="PROSITE" id="PS51194"/>
    </source>
</evidence>
<dbReference type="PROSITE" id="PS51194">
    <property type="entry name" value="HELICASE_CTER"/>
    <property type="match status" value="1"/>
</dbReference>
<dbReference type="InterPro" id="IPR011545">
    <property type="entry name" value="DEAD/DEAH_box_helicase_dom"/>
</dbReference>
<evidence type="ECO:0000256" key="1">
    <source>
        <dbReference type="ARBA" id="ARBA00012552"/>
    </source>
</evidence>
<name>A0A7S2WA04_9STRA</name>
<dbReference type="Pfam" id="PF26026">
    <property type="entry name" value="RNA_hel_CTD"/>
    <property type="match status" value="1"/>
</dbReference>
<dbReference type="SMART" id="SM00847">
    <property type="entry name" value="HA2"/>
    <property type="match status" value="1"/>
</dbReference>
<feature type="region of interest" description="Disordered" evidence="8">
    <location>
        <begin position="567"/>
        <end position="606"/>
    </location>
</feature>
<keyword evidence="4" id="KW-0347">Helicase</keyword>
<evidence type="ECO:0000256" key="4">
    <source>
        <dbReference type="ARBA" id="ARBA00022806"/>
    </source>
</evidence>
<evidence type="ECO:0000256" key="7">
    <source>
        <dbReference type="SAM" id="Coils"/>
    </source>
</evidence>
<reference evidence="12" key="1">
    <citation type="submission" date="2021-01" db="EMBL/GenBank/DDBJ databases">
        <authorList>
            <person name="Corre E."/>
            <person name="Pelletier E."/>
            <person name="Niang G."/>
            <person name="Scheremetjew M."/>
            <person name="Finn R."/>
            <person name="Kale V."/>
            <person name="Holt S."/>
            <person name="Cochrane G."/>
            <person name="Meng A."/>
            <person name="Brown T."/>
            <person name="Cohen L."/>
        </authorList>
    </citation>
    <scope>NUCLEOTIDE SEQUENCE</scope>
    <source>
        <strain evidence="12">NY070348D</strain>
    </source>
</reference>
<evidence type="ECO:0000313" key="12">
    <source>
        <dbReference type="EMBL" id="CAD9675376.1"/>
    </source>
</evidence>
<dbReference type="CDD" id="cd17917">
    <property type="entry name" value="DEXHc_RHA-like"/>
    <property type="match status" value="1"/>
</dbReference>
<feature type="domain" description="Helicase ATP-binding" evidence="10">
    <location>
        <begin position="626"/>
        <end position="803"/>
    </location>
</feature>
<dbReference type="GO" id="GO:0005524">
    <property type="term" value="F:ATP binding"/>
    <property type="evidence" value="ECO:0007669"/>
    <property type="project" value="UniProtKB-KW"/>
</dbReference>
<dbReference type="Pfam" id="PF00270">
    <property type="entry name" value="DEAD"/>
    <property type="match status" value="1"/>
</dbReference>